<sequence>MLQVLLLNEGRVLTGGEELLEQPGRKWIDVLQPTEEVMNRLGERFGLHRLAIEDCLHLDQRPKLEEYPNHQFIVLQGFTALADDICELTLHEHHFFLGPDWIITVHELPFPGLEAVGQRIRSDPEATLGRGVDVLLYLLTDALVDGNFPILDRFNDELEDLESAVFENPQPEQLQRVFAMKRALVTLRRVLSPQRDVVGLLVRRGIPNVSERTVLYFRDVYDHLVRLYEQIDSGRDLLGNVMDGYLSMVANRTNDITKQLTIFSTIFLPLSFITGFFGQNFELLSHRGFFWLMLLSVFGLPTGLMFWFRHKRWL</sequence>
<dbReference type="FunFam" id="1.20.58.340:FF:000012">
    <property type="entry name" value="Magnesium transport protein CorA"/>
    <property type="match status" value="1"/>
</dbReference>
<dbReference type="PANTHER" id="PTHR46494:SF1">
    <property type="entry name" value="CORA FAMILY METAL ION TRANSPORTER (EUROFUNG)"/>
    <property type="match status" value="1"/>
</dbReference>
<dbReference type="Pfam" id="PF01544">
    <property type="entry name" value="CorA"/>
    <property type="match status" value="1"/>
</dbReference>
<dbReference type="InterPro" id="IPR045863">
    <property type="entry name" value="CorA_TM1_TM2"/>
</dbReference>
<evidence type="ECO:0000256" key="4">
    <source>
        <dbReference type="ARBA" id="ARBA00022475"/>
    </source>
</evidence>
<dbReference type="SUPFAM" id="SSF144083">
    <property type="entry name" value="Magnesium transport protein CorA, transmembrane region"/>
    <property type="match status" value="1"/>
</dbReference>
<dbReference type="RefSeq" id="WP_071902007.1">
    <property type="nucleotide sequence ID" value="NZ_MPIN01000009.1"/>
</dbReference>
<evidence type="ECO:0000256" key="8">
    <source>
        <dbReference type="RuleBase" id="RU362010"/>
    </source>
</evidence>
<keyword evidence="4 8" id="KW-1003">Cell membrane</keyword>
<dbReference type="Gene3D" id="3.30.460.20">
    <property type="entry name" value="CorA soluble domain-like"/>
    <property type="match status" value="1"/>
</dbReference>
<dbReference type="GO" id="GO:0015095">
    <property type="term" value="F:magnesium ion transmembrane transporter activity"/>
    <property type="evidence" value="ECO:0007669"/>
    <property type="project" value="UniProtKB-UniRule"/>
</dbReference>
<evidence type="ECO:0000256" key="7">
    <source>
        <dbReference type="ARBA" id="ARBA00023136"/>
    </source>
</evidence>
<feature type="transmembrane region" description="Helical" evidence="8">
    <location>
        <begin position="289"/>
        <end position="308"/>
    </location>
</feature>
<keyword evidence="8" id="KW-0406">Ion transport</keyword>
<dbReference type="Proteomes" id="UP000182229">
    <property type="component" value="Unassembled WGS sequence"/>
</dbReference>
<evidence type="ECO:0000313" key="10">
    <source>
        <dbReference type="Proteomes" id="UP000182229"/>
    </source>
</evidence>
<keyword evidence="6 8" id="KW-1133">Transmembrane helix</keyword>
<evidence type="ECO:0000256" key="6">
    <source>
        <dbReference type="ARBA" id="ARBA00022989"/>
    </source>
</evidence>
<evidence type="ECO:0000256" key="1">
    <source>
        <dbReference type="ARBA" id="ARBA00004651"/>
    </source>
</evidence>
<protein>
    <recommendedName>
        <fullName evidence="8">Magnesium transport protein CorA</fullName>
    </recommendedName>
</protein>
<dbReference type="GO" id="GO:0050897">
    <property type="term" value="F:cobalt ion binding"/>
    <property type="evidence" value="ECO:0007669"/>
    <property type="project" value="TreeGrafter"/>
</dbReference>
<reference evidence="10" key="1">
    <citation type="submission" date="2016-11" db="EMBL/GenBank/DDBJ databases">
        <authorList>
            <person name="Shukria A."/>
            <person name="Stevens D.C."/>
        </authorList>
    </citation>
    <scope>NUCLEOTIDE SEQUENCE [LARGE SCALE GENOMIC DNA]</scope>
    <source>
        <strain evidence="10">Cbfe23</strain>
    </source>
</reference>
<evidence type="ECO:0000256" key="2">
    <source>
        <dbReference type="ARBA" id="ARBA00009765"/>
    </source>
</evidence>
<gene>
    <name evidence="8" type="primary">corA</name>
    <name evidence="9" type="ORF">BON30_30600</name>
</gene>
<keyword evidence="5 8" id="KW-0812">Transmembrane</keyword>
<dbReference type="InterPro" id="IPR004488">
    <property type="entry name" value="Mg/Co-transport_prot_CorA"/>
</dbReference>
<dbReference type="PANTHER" id="PTHR46494">
    <property type="entry name" value="CORA FAMILY METAL ION TRANSPORTER (EUROFUNG)"/>
    <property type="match status" value="1"/>
</dbReference>
<dbReference type="Gene3D" id="1.20.58.340">
    <property type="entry name" value="Magnesium transport protein CorA, transmembrane region"/>
    <property type="match status" value="2"/>
</dbReference>
<dbReference type="GO" id="GO:0005886">
    <property type="term" value="C:plasma membrane"/>
    <property type="evidence" value="ECO:0007669"/>
    <property type="project" value="UniProtKB-SubCell"/>
</dbReference>
<keyword evidence="7 8" id="KW-0472">Membrane</keyword>
<dbReference type="InterPro" id="IPR002523">
    <property type="entry name" value="MgTranspt_CorA/ZnTranspt_ZntB"/>
</dbReference>
<dbReference type="CDD" id="cd12822">
    <property type="entry name" value="TmCorA-like"/>
    <property type="match status" value="1"/>
</dbReference>
<accession>A0A1L9B3N6</accession>
<comment type="caution">
    <text evidence="9">The sequence shown here is derived from an EMBL/GenBank/DDBJ whole genome shotgun (WGS) entry which is preliminary data.</text>
</comment>
<name>A0A1L9B3N6_9BACT</name>
<dbReference type="EMBL" id="MPIN01000009">
    <property type="protein sequence ID" value="OJH36854.1"/>
    <property type="molecule type" value="Genomic_DNA"/>
</dbReference>
<dbReference type="NCBIfam" id="TIGR00383">
    <property type="entry name" value="corA"/>
    <property type="match status" value="1"/>
</dbReference>
<dbReference type="AlphaFoldDB" id="A0A1L9B3N6"/>
<evidence type="ECO:0000256" key="5">
    <source>
        <dbReference type="ARBA" id="ARBA00022692"/>
    </source>
</evidence>
<dbReference type="SUPFAM" id="SSF143865">
    <property type="entry name" value="CorA soluble domain-like"/>
    <property type="match status" value="1"/>
</dbReference>
<dbReference type="GO" id="GO:0000287">
    <property type="term" value="F:magnesium ion binding"/>
    <property type="evidence" value="ECO:0007669"/>
    <property type="project" value="TreeGrafter"/>
</dbReference>
<evidence type="ECO:0000256" key="3">
    <source>
        <dbReference type="ARBA" id="ARBA00022448"/>
    </source>
</evidence>
<comment type="similarity">
    <text evidence="2 8">Belongs to the CorA metal ion transporter (MIT) (TC 1.A.35) family.</text>
</comment>
<keyword evidence="3 8" id="KW-0813">Transport</keyword>
<feature type="transmembrane region" description="Helical" evidence="8">
    <location>
        <begin position="260"/>
        <end position="277"/>
    </location>
</feature>
<dbReference type="GO" id="GO:0015087">
    <property type="term" value="F:cobalt ion transmembrane transporter activity"/>
    <property type="evidence" value="ECO:0007669"/>
    <property type="project" value="UniProtKB-UniRule"/>
</dbReference>
<comment type="subcellular location">
    <subcellularLocation>
        <location evidence="1">Cell membrane</location>
        <topology evidence="1">Multi-pass membrane protein</topology>
    </subcellularLocation>
    <subcellularLocation>
        <location evidence="8">Membrane</location>
        <topology evidence="8">Multi-pass membrane protein</topology>
    </subcellularLocation>
</comment>
<comment type="function">
    <text evidence="8">Mediates influx of magnesium ions.</text>
</comment>
<proteinExistence type="inferred from homology"/>
<keyword evidence="10" id="KW-1185">Reference proteome</keyword>
<dbReference type="STRING" id="83449.BON30_30600"/>
<evidence type="ECO:0000313" key="9">
    <source>
        <dbReference type="EMBL" id="OJH36854.1"/>
    </source>
</evidence>
<organism evidence="9 10">
    <name type="scientific">Cystobacter ferrugineus</name>
    <dbReference type="NCBI Taxonomy" id="83449"/>
    <lineage>
        <taxon>Bacteria</taxon>
        <taxon>Pseudomonadati</taxon>
        <taxon>Myxococcota</taxon>
        <taxon>Myxococcia</taxon>
        <taxon>Myxococcales</taxon>
        <taxon>Cystobacterineae</taxon>
        <taxon>Archangiaceae</taxon>
        <taxon>Cystobacter</taxon>
    </lineage>
</organism>
<dbReference type="OrthoDB" id="9803416at2"/>
<reference evidence="9 10" key="2">
    <citation type="submission" date="2016-12" db="EMBL/GenBank/DDBJ databases">
        <title>Draft Genome Sequence of Cystobacter ferrugineus Strain Cbfe23.</title>
        <authorList>
            <person name="Akbar S."/>
            <person name="Dowd S.E."/>
            <person name="Stevens D.C."/>
        </authorList>
    </citation>
    <scope>NUCLEOTIDE SEQUENCE [LARGE SCALE GENOMIC DNA]</scope>
    <source>
        <strain evidence="9 10">Cbfe23</strain>
    </source>
</reference>
<dbReference type="InterPro" id="IPR045861">
    <property type="entry name" value="CorA_cytoplasmic_dom"/>
</dbReference>
<keyword evidence="8" id="KW-0460">Magnesium</keyword>